<accession>A0ABN7NEV9</accession>
<sequence length="319" mass="36830">MFITNFVYIILSLSNMYRKVNGILEPHKFINKTKLINLANELSFKNNASVDGTMDLLQFFAIYGVDHANESIQTLLPRIEQIGPEAVLNQLVNDYPAGGKLALVFDTLKMEEQGKLDQLYKLEELFNVKKDLTCYLVLHDFDFDGGTDPLPQFVKLLNSDLVSDEYKQCIRNVLPYITKYVPQDPSLINLISHGHYYISKSKLTKEGQLEDFHKFQDFVTSHYGSIYNASRGFRDPVLDIVNTREKRLQFIPMQALHPPSPTQTLHSNGECMYTLRLVPDDRYRGPGLDPQRFRILSVKLYVYIDVKLILVKTKEELRE</sequence>
<keyword evidence="2" id="KW-1185">Reference proteome</keyword>
<name>A0ABN7NEV9_TIMPD</name>
<dbReference type="EMBL" id="CAJPIN010000156">
    <property type="protein sequence ID" value="CAG2053130.1"/>
    <property type="molecule type" value="Genomic_DNA"/>
</dbReference>
<comment type="caution">
    <text evidence="1">The sequence shown here is derived from an EMBL/GenBank/DDBJ whole genome shotgun (WGS) entry which is preliminary data.</text>
</comment>
<evidence type="ECO:0000313" key="2">
    <source>
        <dbReference type="Proteomes" id="UP001153148"/>
    </source>
</evidence>
<proteinExistence type="predicted"/>
<organism evidence="1 2">
    <name type="scientific">Timema podura</name>
    <name type="common">Walking stick</name>
    <dbReference type="NCBI Taxonomy" id="61482"/>
    <lineage>
        <taxon>Eukaryota</taxon>
        <taxon>Metazoa</taxon>
        <taxon>Ecdysozoa</taxon>
        <taxon>Arthropoda</taxon>
        <taxon>Hexapoda</taxon>
        <taxon>Insecta</taxon>
        <taxon>Pterygota</taxon>
        <taxon>Neoptera</taxon>
        <taxon>Polyneoptera</taxon>
        <taxon>Phasmatodea</taxon>
        <taxon>Timematodea</taxon>
        <taxon>Timematoidea</taxon>
        <taxon>Timematidae</taxon>
        <taxon>Timema</taxon>
    </lineage>
</organism>
<gene>
    <name evidence="1" type="ORF">TPAB3V08_LOCUS211</name>
</gene>
<evidence type="ECO:0000313" key="1">
    <source>
        <dbReference type="EMBL" id="CAG2053130.1"/>
    </source>
</evidence>
<dbReference type="Proteomes" id="UP001153148">
    <property type="component" value="Unassembled WGS sequence"/>
</dbReference>
<reference evidence="1" key="1">
    <citation type="submission" date="2021-03" db="EMBL/GenBank/DDBJ databases">
        <authorList>
            <person name="Tran Van P."/>
        </authorList>
    </citation>
    <scope>NUCLEOTIDE SEQUENCE</scope>
</reference>
<protein>
    <submittedName>
        <fullName evidence="1">Uncharacterized protein</fullName>
    </submittedName>
</protein>